<name>A0A2U2NBH7_9BIFI</name>
<dbReference type="AlphaFoldDB" id="A0A2U2NBH7"/>
<sequence>MFHENMKCHMHAAEIDGANVHAMDKASAGRTSPELSAANFARVLGHPLRISVVRLLANRGSMSFTSLMEALHVSQGLLGNHLARLLDGGVIACQKSGRISWYSVPDARIAEAVENLFGAAGAAPMKPAGPPSGMCFARRCTDHVGGLLGVRLLDWLIRNHVIALDGNDYRVIGAAGRFEPLLGDVMHIGPTSKKIAVGCLDTTEGRDHLGGVLGARLLSGLRDLGWAEEIPGSRTLILTCRGVRQLSDLNVIDASEFPQQDFGDGVDAATEGAHDGQ</sequence>
<keyword evidence="1" id="KW-0805">Transcription regulation</keyword>
<dbReference type="EMBL" id="QFFM01000005">
    <property type="protein sequence ID" value="PWG66447.1"/>
    <property type="molecule type" value="Genomic_DNA"/>
</dbReference>
<protein>
    <recommendedName>
        <fullName evidence="4">HTH arsR-type domain-containing protein</fullName>
    </recommendedName>
</protein>
<comment type="caution">
    <text evidence="5">The sequence shown here is derived from an EMBL/GenBank/DDBJ whole genome shotgun (WGS) entry which is preliminary data.</text>
</comment>
<dbReference type="GO" id="GO:0003700">
    <property type="term" value="F:DNA-binding transcription factor activity"/>
    <property type="evidence" value="ECO:0007669"/>
    <property type="project" value="InterPro"/>
</dbReference>
<dbReference type="InterPro" id="IPR036390">
    <property type="entry name" value="WH_DNA-bd_sf"/>
</dbReference>
<dbReference type="PANTHER" id="PTHR43132">
    <property type="entry name" value="ARSENICAL RESISTANCE OPERON REPRESSOR ARSR-RELATED"/>
    <property type="match status" value="1"/>
</dbReference>
<evidence type="ECO:0000313" key="5">
    <source>
        <dbReference type="EMBL" id="PWG66447.1"/>
    </source>
</evidence>
<dbReference type="SUPFAM" id="SSF46785">
    <property type="entry name" value="Winged helix' DNA-binding domain"/>
    <property type="match status" value="1"/>
</dbReference>
<dbReference type="PROSITE" id="PS50987">
    <property type="entry name" value="HTH_ARSR_2"/>
    <property type="match status" value="1"/>
</dbReference>
<dbReference type="SMART" id="SM00418">
    <property type="entry name" value="HTH_ARSR"/>
    <property type="match status" value="1"/>
</dbReference>
<gene>
    <name evidence="5" type="ORF">DF196_03450</name>
</gene>
<evidence type="ECO:0000256" key="2">
    <source>
        <dbReference type="ARBA" id="ARBA00023125"/>
    </source>
</evidence>
<reference evidence="5 6" key="1">
    <citation type="journal article" date="2018" name="Int. J. Syst. Evol. Microbiol.">
        <title>Bifidobacterium callitrichidarum sp. nov. from the faeces of the emperor tamarin (Saguinus imperator).</title>
        <authorList>
            <person name="Modesto M."/>
            <person name="Michelini S."/>
            <person name="Sansosti M.C."/>
            <person name="De Filippo C."/>
            <person name="Cavalieri D."/>
            <person name="Qvirist L."/>
            <person name="Andlid T."/>
            <person name="Spiezio C."/>
            <person name="Sandri C."/>
            <person name="Pascarelli S."/>
            <person name="Sgorbati B."/>
            <person name="Mattarelli P."/>
        </authorList>
    </citation>
    <scope>NUCLEOTIDE SEQUENCE [LARGE SCALE GENOMIC DNA]</scope>
    <source>
        <strain evidence="5 6">TRI 5</strain>
    </source>
</reference>
<dbReference type="InterPro" id="IPR001845">
    <property type="entry name" value="HTH_ArsR_DNA-bd_dom"/>
</dbReference>
<evidence type="ECO:0000256" key="1">
    <source>
        <dbReference type="ARBA" id="ARBA00023015"/>
    </source>
</evidence>
<keyword evidence="6" id="KW-1185">Reference proteome</keyword>
<dbReference type="Proteomes" id="UP000245876">
    <property type="component" value="Unassembled WGS sequence"/>
</dbReference>
<dbReference type="CDD" id="cd00090">
    <property type="entry name" value="HTH_ARSR"/>
    <property type="match status" value="1"/>
</dbReference>
<dbReference type="OrthoDB" id="3232131at2"/>
<dbReference type="InterPro" id="IPR036388">
    <property type="entry name" value="WH-like_DNA-bd_sf"/>
</dbReference>
<dbReference type="PANTHER" id="PTHR43132:SF2">
    <property type="entry name" value="ARSENICAL RESISTANCE OPERON REPRESSOR ARSR-RELATED"/>
    <property type="match status" value="1"/>
</dbReference>
<evidence type="ECO:0000256" key="3">
    <source>
        <dbReference type="ARBA" id="ARBA00023163"/>
    </source>
</evidence>
<keyword evidence="2" id="KW-0238">DNA-binding</keyword>
<keyword evidence="3" id="KW-0804">Transcription</keyword>
<dbReference type="Pfam" id="PF01022">
    <property type="entry name" value="HTH_5"/>
    <property type="match status" value="1"/>
</dbReference>
<feature type="domain" description="HTH arsR-type" evidence="4">
    <location>
        <begin position="29"/>
        <end position="124"/>
    </location>
</feature>
<dbReference type="RefSeq" id="WP_109056494.1">
    <property type="nucleotide sequence ID" value="NZ_QFFM01000005.1"/>
</dbReference>
<dbReference type="Gene3D" id="1.10.10.10">
    <property type="entry name" value="Winged helix-like DNA-binding domain superfamily/Winged helix DNA-binding domain"/>
    <property type="match status" value="1"/>
</dbReference>
<evidence type="ECO:0000259" key="4">
    <source>
        <dbReference type="PROSITE" id="PS50987"/>
    </source>
</evidence>
<evidence type="ECO:0000313" key="6">
    <source>
        <dbReference type="Proteomes" id="UP000245876"/>
    </source>
</evidence>
<dbReference type="GO" id="GO:0003677">
    <property type="term" value="F:DNA binding"/>
    <property type="evidence" value="ECO:0007669"/>
    <property type="project" value="UniProtKB-KW"/>
</dbReference>
<organism evidence="5 6">
    <name type="scientific">Bifidobacterium callitrichidarum</name>
    <dbReference type="NCBI Taxonomy" id="2052941"/>
    <lineage>
        <taxon>Bacteria</taxon>
        <taxon>Bacillati</taxon>
        <taxon>Actinomycetota</taxon>
        <taxon>Actinomycetes</taxon>
        <taxon>Bifidobacteriales</taxon>
        <taxon>Bifidobacteriaceae</taxon>
        <taxon>Bifidobacterium</taxon>
    </lineage>
</organism>
<dbReference type="InterPro" id="IPR051011">
    <property type="entry name" value="Metal_resp_trans_reg"/>
</dbReference>
<accession>A0A2U2NBH7</accession>
<dbReference type="InterPro" id="IPR011991">
    <property type="entry name" value="ArsR-like_HTH"/>
</dbReference>
<dbReference type="PRINTS" id="PR00778">
    <property type="entry name" value="HTHARSR"/>
</dbReference>
<proteinExistence type="predicted"/>